<evidence type="ECO:0000313" key="3">
    <source>
        <dbReference type="Proteomes" id="UP000515156"/>
    </source>
</evidence>
<dbReference type="AlphaFoldDB" id="A0A6P7ZG43"/>
<sequence length="303" mass="33756">METMGEFDKEYPLSMTFCKLMTEEEFEEQSISYTEQSLGDLYKSMDQNPALFERVIRKKKQKEQEKAGIASFLKAKFFSAVEGDLNCCNAVDKVELKQRLKRMKQEMEKVNSYAQEAKSAKLRTSKRLAEKRNVADRQSSCCPLPLQQSKVVSSVVPLPTPPPAPPIFMPLGDQTRLQQVENSVMATPESLSRHGLQQLNHKSLPDVPSGISYTSDLPDGLSFQSELLASNHMKRLRYTSIERSPGGTPLKSQTRKILDPSLGRSPISAFNTALLTKFHSVASSDGEESESENSGFKTPAATP</sequence>
<keyword evidence="3" id="KW-1185">Reference proteome</keyword>
<dbReference type="Proteomes" id="UP000515156">
    <property type="component" value="Chromosome 11"/>
</dbReference>
<protein>
    <submittedName>
        <fullName evidence="4">Uncharacterized protein LOC115480074</fullName>
    </submittedName>
</protein>
<feature type="region of interest" description="Disordered" evidence="2">
    <location>
        <begin position="281"/>
        <end position="303"/>
    </location>
</feature>
<evidence type="ECO:0000256" key="2">
    <source>
        <dbReference type="SAM" id="MobiDB-lite"/>
    </source>
</evidence>
<dbReference type="OrthoDB" id="9836384at2759"/>
<evidence type="ECO:0000313" key="4">
    <source>
        <dbReference type="RefSeq" id="XP_030074380.1"/>
    </source>
</evidence>
<feature type="coiled-coil region" evidence="1">
    <location>
        <begin position="93"/>
        <end position="123"/>
    </location>
</feature>
<dbReference type="InParanoid" id="A0A6P7ZG43"/>
<organism evidence="3 4">
    <name type="scientific">Microcaecilia unicolor</name>
    <dbReference type="NCBI Taxonomy" id="1415580"/>
    <lineage>
        <taxon>Eukaryota</taxon>
        <taxon>Metazoa</taxon>
        <taxon>Chordata</taxon>
        <taxon>Craniata</taxon>
        <taxon>Vertebrata</taxon>
        <taxon>Euteleostomi</taxon>
        <taxon>Amphibia</taxon>
        <taxon>Gymnophiona</taxon>
        <taxon>Siphonopidae</taxon>
        <taxon>Microcaecilia</taxon>
    </lineage>
</organism>
<reference evidence="4" key="2">
    <citation type="submission" date="2025-08" db="UniProtKB">
        <authorList>
            <consortium name="RefSeq"/>
        </authorList>
    </citation>
    <scope>IDENTIFICATION</scope>
</reference>
<name>A0A6P7ZG43_9AMPH</name>
<dbReference type="KEGG" id="muo:115480074"/>
<dbReference type="PANTHER" id="PTHR36867">
    <property type="entry name" value="MCG131172, ISOFORM CRA_A"/>
    <property type="match status" value="1"/>
</dbReference>
<dbReference type="GeneID" id="115480074"/>
<dbReference type="PANTHER" id="PTHR36867:SF1">
    <property type="entry name" value="RIKEN CDNA 2610318N02 GENE"/>
    <property type="match status" value="1"/>
</dbReference>
<reference evidence="3" key="1">
    <citation type="submission" date="2024-06" db="UniProtKB">
        <authorList>
            <consortium name="RefSeq"/>
        </authorList>
    </citation>
    <scope>NUCLEOTIDE SEQUENCE [LARGE SCALE GENOMIC DNA]</scope>
</reference>
<proteinExistence type="predicted"/>
<accession>A0A6P7ZG43</accession>
<dbReference type="RefSeq" id="XP_030074380.1">
    <property type="nucleotide sequence ID" value="XM_030218520.1"/>
</dbReference>
<evidence type="ECO:0000256" key="1">
    <source>
        <dbReference type="SAM" id="Coils"/>
    </source>
</evidence>
<gene>
    <name evidence="4" type="primary">LOC115480074</name>
</gene>
<keyword evidence="1" id="KW-0175">Coiled coil</keyword>